<comment type="caution">
    <text evidence="2">The sequence shown here is derived from an EMBL/GenBank/DDBJ whole genome shotgun (WGS) entry which is preliminary data.</text>
</comment>
<protein>
    <recommendedName>
        <fullName evidence="1">Tetrapyrrole biosynthesis uroporphyrinogen III synthase domain-containing protein</fullName>
    </recommendedName>
</protein>
<proteinExistence type="predicted"/>
<dbReference type="InterPro" id="IPR003754">
    <property type="entry name" value="4pyrrol_synth_uPrphyn_synth"/>
</dbReference>
<evidence type="ECO:0000313" key="2">
    <source>
        <dbReference type="EMBL" id="GLS13514.1"/>
    </source>
</evidence>
<evidence type="ECO:0000313" key="3">
    <source>
        <dbReference type="Proteomes" id="UP001156903"/>
    </source>
</evidence>
<reference evidence="3" key="1">
    <citation type="journal article" date="2019" name="Int. J. Syst. Evol. Microbiol.">
        <title>The Global Catalogue of Microorganisms (GCM) 10K type strain sequencing project: providing services to taxonomists for standard genome sequencing and annotation.</title>
        <authorList>
            <consortium name="The Broad Institute Genomics Platform"/>
            <consortium name="The Broad Institute Genome Sequencing Center for Infectious Disease"/>
            <person name="Wu L."/>
            <person name="Ma J."/>
        </authorList>
    </citation>
    <scope>NUCLEOTIDE SEQUENCE [LARGE SCALE GENOMIC DNA]</scope>
    <source>
        <strain evidence="3">NBRC 109341</strain>
    </source>
</reference>
<sequence length="283" mass="29777">MNAPADAAHRPPVLLTRPVHEAGAWLAALLAHGWPAESLPLLAIAPPRDSATLEALATWRRDWLDCDAVMFVSGAAVAHFLSGAIWPAAGEDLRPQLWAPGPGTAQRLASSLQAAGWQGRIQAPAADAGQFDSEALWAVVAAQVRPGWRILWVRGAGDDRAAPSPGAWAGQGRDWLMRQCQQAGAQVEACVAYERGAPAWTPAQQARAQAAQADGSLWLFSSSQGVAQLARLVPGADWSRARAVATHPRIAAAARAAGFGHVVEARPAPPDVTRALESVSRLP</sequence>
<name>A0ABQ6C3F1_9BURK</name>
<dbReference type="SUPFAM" id="SSF69618">
    <property type="entry name" value="HemD-like"/>
    <property type="match status" value="1"/>
</dbReference>
<dbReference type="Proteomes" id="UP001156903">
    <property type="component" value="Unassembled WGS sequence"/>
</dbReference>
<dbReference type="Gene3D" id="3.40.50.10090">
    <property type="match status" value="2"/>
</dbReference>
<dbReference type="InterPro" id="IPR036108">
    <property type="entry name" value="4pyrrol_syn_uPrphyn_synt_sf"/>
</dbReference>
<gene>
    <name evidence="2" type="ORF">GCM10007935_09440</name>
</gene>
<dbReference type="RefSeq" id="WP_284306888.1">
    <property type="nucleotide sequence ID" value="NZ_BSPB01000005.1"/>
</dbReference>
<dbReference type="CDD" id="cd06578">
    <property type="entry name" value="HemD"/>
    <property type="match status" value="1"/>
</dbReference>
<accession>A0ABQ6C3F1</accession>
<organism evidence="2 3">
    <name type="scientific">Hydrogenophaga electricum</name>
    <dbReference type="NCBI Taxonomy" id="1230953"/>
    <lineage>
        <taxon>Bacteria</taxon>
        <taxon>Pseudomonadati</taxon>
        <taxon>Pseudomonadota</taxon>
        <taxon>Betaproteobacteria</taxon>
        <taxon>Burkholderiales</taxon>
        <taxon>Comamonadaceae</taxon>
        <taxon>Hydrogenophaga</taxon>
    </lineage>
</organism>
<feature type="domain" description="Tetrapyrrole biosynthesis uroporphyrinogen III synthase" evidence="1">
    <location>
        <begin position="27"/>
        <end position="267"/>
    </location>
</feature>
<dbReference type="Pfam" id="PF02602">
    <property type="entry name" value="HEM4"/>
    <property type="match status" value="1"/>
</dbReference>
<keyword evidence="3" id="KW-1185">Reference proteome</keyword>
<dbReference type="EMBL" id="BSPB01000005">
    <property type="protein sequence ID" value="GLS13514.1"/>
    <property type="molecule type" value="Genomic_DNA"/>
</dbReference>
<evidence type="ECO:0000259" key="1">
    <source>
        <dbReference type="Pfam" id="PF02602"/>
    </source>
</evidence>